<evidence type="ECO:0000256" key="1">
    <source>
        <dbReference type="ARBA" id="ARBA00012340"/>
    </source>
</evidence>
<evidence type="ECO:0000256" key="2">
    <source>
        <dbReference type="ARBA" id="ARBA00022654"/>
    </source>
</evidence>
<dbReference type="InterPro" id="IPR018311">
    <property type="entry name" value="Autoind_synth_CS"/>
</dbReference>
<proteinExistence type="inferred from homology"/>
<reference evidence="9 10" key="1">
    <citation type="submission" date="2019-03" db="EMBL/GenBank/DDBJ databases">
        <title>Draft Genome Sequence of Massilia arenosa sp. nov., a Novel Massilia Species Isolated from a Sandy-loam Maize Soil.</title>
        <authorList>
            <person name="Raths R."/>
            <person name="Peta V."/>
            <person name="Bucking H."/>
        </authorList>
    </citation>
    <scope>NUCLEOTIDE SEQUENCE [LARGE SCALE GENOMIC DNA]</scope>
    <source>
        <strain evidence="9 10">MC02</strain>
    </source>
</reference>
<evidence type="ECO:0000256" key="7">
    <source>
        <dbReference type="PROSITE-ProRule" id="PRU00533"/>
    </source>
</evidence>
<dbReference type="PROSITE" id="PS00949">
    <property type="entry name" value="AUTOINDUCER_SYNTH_1"/>
    <property type="match status" value="1"/>
</dbReference>
<keyword evidence="2 7" id="KW-0673">Quorum sensing</keyword>
<organism evidence="9 10">
    <name type="scientific">Zemynaea arenosa</name>
    <dbReference type="NCBI Taxonomy" id="2561931"/>
    <lineage>
        <taxon>Bacteria</taxon>
        <taxon>Pseudomonadati</taxon>
        <taxon>Pseudomonadota</taxon>
        <taxon>Betaproteobacteria</taxon>
        <taxon>Burkholderiales</taxon>
        <taxon>Oxalobacteraceae</taxon>
        <taxon>Telluria group</taxon>
        <taxon>Zemynaea</taxon>
    </lineage>
</organism>
<sequence length="201" mass="22369">MTLTVQIAARHNFNKPDLCAMHRLRAKVFSDRKGWDVPVLSGMEIDGYDAIDPFYMLMRDDQGGLIRGCWRILPTDGPYMLKDTFPELLHGEPAPEDPHVWELSRFAIETGGDNKFGFSDIAMQSIGEIIRFGHQSGITQYITVTTTAIERMLKRAGVVIRRFGPPIVIGVETAVAIYVDIEPSMDALGLRTPAPAAHTLN</sequence>
<keyword evidence="3 8" id="KW-0808">Transferase</keyword>
<dbReference type="OrthoDB" id="6023281at2"/>
<comment type="caution">
    <text evidence="9">The sequence shown here is derived from an EMBL/GenBank/DDBJ whole genome shotgun (WGS) entry which is preliminary data.</text>
</comment>
<dbReference type="PANTHER" id="PTHR39322">
    <property type="entry name" value="ACYL-HOMOSERINE-LACTONE SYNTHASE"/>
    <property type="match status" value="1"/>
</dbReference>
<keyword evidence="4 8" id="KW-0949">S-adenosyl-L-methionine</keyword>
<dbReference type="Pfam" id="PF00765">
    <property type="entry name" value="Autoind_synth"/>
    <property type="match status" value="1"/>
</dbReference>
<evidence type="ECO:0000256" key="8">
    <source>
        <dbReference type="RuleBase" id="RU361135"/>
    </source>
</evidence>
<dbReference type="SUPFAM" id="SSF55729">
    <property type="entry name" value="Acyl-CoA N-acyltransferases (Nat)"/>
    <property type="match status" value="1"/>
</dbReference>
<evidence type="ECO:0000313" key="9">
    <source>
        <dbReference type="EMBL" id="TFW10739.1"/>
    </source>
</evidence>
<name>A0A4Y9RT75_9BURK</name>
<dbReference type="PANTHER" id="PTHR39322:SF1">
    <property type="entry name" value="ISOVALERYL-HOMOSERINE LACTONE SYNTHASE"/>
    <property type="match status" value="1"/>
</dbReference>
<comment type="catalytic activity">
    <reaction evidence="6 8">
        <text>a fatty acyl-[ACP] + S-adenosyl-L-methionine = an N-acyl-L-homoserine lactone + S-methyl-5'-thioadenosine + holo-[ACP] + H(+)</text>
        <dbReference type="Rhea" id="RHEA:10096"/>
        <dbReference type="Rhea" id="RHEA-COMP:9685"/>
        <dbReference type="Rhea" id="RHEA-COMP:14125"/>
        <dbReference type="ChEBI" id="CHEBI:15378"/>
        <dbReference type="ChEBI" id="CHEBI:17509"/>
        <dbReference type="ChEBI" id="CHEBI:55474"/>
        <dbReference type="ChEBI" id="CHEBI:59789"/>
        <dbReference type="ChEBI" id="CHEBI:64479"/>
        <dbReference type="ChEBI" id="CHEBI:138651"/>
        <dbReference type="EC" id="2.3.1.184"/>
    </reaction>
</comment>
<dbReference type="AlphaFoldDB" id="A0A4Y9RT75"/>
<dbReference type="InterPro" id="IPR016181">
    <property type="entry name" value="Acyl_CoA_acyltransferase"/>
</dbReference>
<keyword evidence="10" id="KW-1185">Reference proteome</keyword>
<evidence type="ECO:0000256" key="5">
    <source>
        <dbReference type="ARBA" id="ARBA00022929"/>
    </source>
</evidence>
<dbReference type="GO" id="GO:0009372">
    <property type="term" value="P:quorum sensing"/>
    <property type="evidence" value="ECO:0007669"/>
    <property type="project" value="UniProtKB-UniRule"/>
</dbReference>
<gene>
    <name evidence="9" type="ORF">E4L96_22755</name>
</gene>
<dbReference type="InterPro" id="IPR001690">
    <property type="entry name" value="Autoind_synthase"/>
</dbReference>
<protein>
    <recommendedName>
        <fullName evidence="1 8">Acyl-homoserine-lactone synthase</fullName>
        <ecNumber evidence="1 8">2.3.1.184</ecNumber>
    </recommendedName>
    <alternativeName>
        <fullName evidence="8">Autoinducer synthesis protein</fullName>
    </alternativeName>
</protein>
<dbReference type="GO" id="GO:0061579">
    <property type="term" value="F:N-acyl homoserine lactone synthase activity"/>
    <property type="evidence" value="ECO:0007669"/>
    <property type="project" value="UniProtKB-UniRule"/>
</dbReference>
<evidence type="ECO:0000313" key="10">
    <source>
        <dbReference type="Proteomes" id="UP000298438"/>
    </source>
</evidence>
<accession>A0A4Y9RT75</accession>
<dbReference type="Proteomes" id="UP000298438">
    <property type="component" value="Unassembled WGS sequence"/>
</dbReference>
<evidence type="ECO:0000256" key="4">
    <source>
        <dbReference type="ARBA" id="ARBA00022691"/>
    </source>
</evidence>
<dbReference type="PROSITE" id="PS51187">
    <property type="entry name" value="AUTOINDUCER_SYNTH_2"/>
    <property type="match status" value="1"/>
</dbReference>
<dbReference type="PRINTS" id="PR01549">
    <property type="entry name" value="AUTOINDCRSYN"/>
</dbReference>
<keyword evidence="5 7" id="KW-0071">Autoinducer synthesis</keyword>
<dbReference type="EMBL" id="SPVF01000272">
    <property type="protein sequence ID" value="TFW10739.1"/>
    <property type="molecule type" value="Genomic_DNA"/>
</dbReference>
<comment type="similarity">
    <text evidence="7 8">Belongs to the autoinducer synthase family.</text>
</comment>
<evidence type="ECO:0000256" key="6">
    <source>
        <dbReference type="ARBA" id="ARBA00048576"/>
    </source>
</evidence>
<dbReference type="RefSeq" id="WP_135209510.1">
    <property type="nucleotide sequence ID" value="NZ_SPVF01000272.1"/>
</dbReference>
<dbReference type="EC" id="2.3.1.184" evidence="1 8"/>
<evidence type="ECO:0000256" key="3">
    <source>
        <dbReference type="ARBA" id="ARBA00022679"/>
    </source>
</evidence>
<dbReference type="Gene3D" id="3.40.630.30">
    <property type="match status" value="1"/>
</dbReference>
<dbReference type="GO" id="GO:0007165">
    <property type="term" value="P:signal transduction"/>
    <property type="evidence" value="ECO:0007669"/>
    <property type="project" value="TreeGrafter"/>
</dbReference>